<dbReference type="Pfam" id="PF18936">
    <property type="entry name" value="DUF5684"/>
    <property type="match status" value="1"/>
</dbReference>
<reference evidence="2 3" key="1">
    <citation type="submission" date="2019-03" db="EMBL/GenBank/DDBJ databases">
        <title>Genomic Encyclopedia of Type Strains, Phase III (KMG-III): the genomes of soil and plant-associated and newly described type strains.</title>
        <authorList>
            <person name="Whitman W."/>
        </authorList>
    </citation>
    <scope>NUCLEOTIDE SEQUENCE [LARGE SCALE GENOMIC DNA]</scope>
    <source>
        <strain evidence="2 3">CECT 8283</strain>
    </source>
</reference>
<evidence type="ECO:0000313" key="3">
    <source>
        <dbReference type="Proteomes" id="UP000295390"/>
    </source>
</evidence>
<feature type="transmembrane region" description="Helical" evidence="1">
    <location>
        <begin position="157"/>
        <end position="176"/>
    </location>
</feature>
<feature type="transmembrane region" description="Helical" evidence="1">
    <location>
        <begin position="242"/>
        <end position="261"/>
    </location>
</feature>
<keyword evidence="3" id="KW-1185">Reference proteome</keyword>
<comment type="caution">
    <text evidence="2">The sequence shown here is derived from an EMBL/GenBank/DDBJ whole genome shotgun (WGS) entry which is preliminary data.</text>
</comment>
<feature type="transmembrane region" description="Helical" evidence="1">
    <location>
        <begin position="46"/>
        <end position="64"/>
    </location>
</feature>
<organism evidence="2 3">
    <name type="scientific">Tenacibaculum caenipelagi</name>
    <dbReference type="NCBI Taxonomy" id="1325435"/>
    <lineage>
        <taxon>Bacteria</taxon>
        <taxon>Pseudomonadati</taxon>
        <taxon>Bacteroidota</taxon>
        <taxon>Flavobacteriia</taxon>
        <taxon>Flavobacteriales</taxon>
        <taxon>Flavobacteriaceae</taxon>
        <taxon>Tenacibaculum</taxon>
    </lineage>
</organism>
<evidence type="ECO:0000313" key="2">
    <source>
        <dbReference type="EMBL" id="TDQ25730.1"/>
    </source>
</evidence>
<gene>
    <name evidence="2" type="ORF">DFQ07_2160</name>
</gene>
<sequence>MNIKEIIKISLTKSLFFVLLTTFITKIFYLIFNVEKQEDTIIIDAIFNKTYYIIIFGLFLLLAYKDYEKNKNTSFYDFLIVTLFYVLMSYIFSWVIDFSFYHIHEFVNNPQKENKTGLLILTDFSPYHLNNFDLVQYFISTPYISIIEFLKSGNFSWLLNIFSPPSFLIAIVIIYFKSLYLLFEKENRIKSYALIPILNNITLLRITNKPIWWIVPLFIPFIRFFPKFFINQVLAKKYKKNSPFALGMTFLPWFFYGKIVLGKTD</sequence>
<feature type="transmembrane region" description="Helical" evidence="1">
    <location>
        <begin position="12"/>
        <end position="34"/>
    </location>
</feature>
<dbReference type="EMBL" id="SNYH01000004">
    <property type="protein sequence ID" value="TDQ25730.1"/>
    <property type="molecule type" value="Genomic_DNA"/>
</dbReference>
<dbReference type="AlphaFoldDB" id="A0A4V3D303"/>
<dbReference type="OrthoDB" id="1431903at2"/>
<accession>A0A4V3D303</accession>
<protein>
    <submittedName>
        <fullName evidence="2">Uncharacterized protein</fullName>
    </submittedName>
</protein>
<feature type="transmembrane region" description="Helical" evidence="1">
    <location>
        <begin position="76"/>
        <end position="96"/>
    </location>
</feature>
<dbReference type="InterPro" id="IPR043739">
    <property type="entry name" value="DUF5684"/>
</dbReference>
<proteinExistence type="predicted"/>
<dbReference type="Proteomes" id="UP000295390">
    <property type="component" value="Unassembled WGS sequence"/>
</dbReference>
<evidence type="ECO:0000256" key="1">
    <source>
        <dbReference type="SAM" id="Phobius"/>
    </source>
</evidence>
<dbReference type="RefSeq" id="WP_133536577.1">
    <property type="nucleotide sequence ID" value="NZ_SNYH01000004.1"/>
</dbReference>
<feature type="transmembrane region" description="Helical" evidence="1">
    <location>
        <begin position="211"/>
        <end position="230"/>
    </location>
</feature>
<name>A0A4V3D303_9FLAO</name>
<keyword evidence="1" id="KW-1133">Transmembrane helix</keyword>
<keyword evidence="1" id="KW-0472">Membrane</keyword>
<keyword evidence="1" id="KW-0812">Transmembrane</keyword>